<keyword evidence="2 6" id="KW-0812">Transmembrane</keyword>
<feature type="transmembrane region" description="Helical" evidence="6">
    <location>
        <begin position="211"/>
        <end position="232"/>
    </location>
</feature>
<feature type="domain" description="Rhodopsin" evidence="8">
    <location>
        <begin position="36"/>
        <end position="275"/>
    </location>
</feature>
<keyword evidence="4 6" id="KW-0472">Membrane</keyword>
<keyword evidence="10" id="KW-1185">Reference proteome</keyword>
<comment type="similarity">
    <text evidence="6">Belongs to the KAR5 family.</text>
</comment>
<comment type="similarity">
    <text evidence="5">Belongs to the SAT4 family.</text>
</comment>
<evidence type="ECO:0000256" key="6">
    <source>
        <dbReference type="RuleBase" id="RU368082"/>
    </source>
</evidence>
<protein>
    <recommendedName>
        <fullName evidence="8">Rhodopsin domain-containing protein</fullName>
    </recommendedName>
</protein>
<dbReference type="GO" id="GO:0000742">
    <property type="term" value="P:karyogamy involved in conjugation with cellular fusion"/>
    <property type="evidence" value="ECO:0007669"/>
    <property type="project" value="UniProtKB-UniRule"/>
</dbReference>
<sequence>MAESAALTEPIDTRLRTQLIVISSTLTGLGTLVVGLRMLSRARVLHSTGKDDWVMLIAWAFTIVYLALVAVGTTYGQGLHVKDWKPEWFDPGFKSILAIQAVYYFCVYFVKVSILFFYLRLSSAPMFKKIVWGTFGLLTAFLCASIMTVFLQCMPLSQFWDLTLLPTEKNCINTTAFFYSTSVFNIITDVWILLLPVKLLWRVQRPTIQKIALLGVFAVGSFACIASCIRLYTIEIFTKSADPLYDSVPVNIWSFIEINVAIFTASVPALKALWHKPASRTETVNPSAPPSLESPLASLLSQNSQQLTENAYLHTIALLDDLRSKPSCHRQSIGNLLAACYELQRAPDPTFADNRKARLASRIAICEFESTGIDYPSECKTLKGEDGNFAREETCIKRLGDRAQWWTTLSNSMQTVNVVCKSVGREVERDELLELHTSITAAQRELYLAVRRVLAEIFTATEYQESFSKDMSKAFAMILKDMDKLRIRMRQAYKENEDEISDAMNDIRNGAEATRKETSSTFRWLRQEIQNAHQFMAIWDVSFRRFWSDIETTGEKAQASTQNLVDTVESLTGNIKDSSSDVARVFRDVMSLAESLNEQALATKAILDSQAEQSRELLQDLEMKLAETQQSLSTMQSSLSFSTMTLEWTVQYLYWFLNQMLVRVVICTVLSLLAGMISKGGSRQVLEVGGILMCSSLLVSLPQSLVFDSSTTQYTIISGAIGAVIVGAFYVREHLRVQQLEKELERDREYRENVRLFRESRHRRHTGEKWSFNRRTTRSLLGNSGTW</sequence>
<feature type="transmembrane region" description="Helical" evidence="6">
    <location>
        <begin position="52"/>
        <end position="75"/>
    </location>
</feature>
<feature type="transmembrane region" description="Helical" evidence="6">
    <location>
        <begin position="95"/>
        <end position="118"/>
    </location>
</feature>
<feature type="coiled-coil region" evidence="7">
    <location>
        <begin position="604"/>
        <end position="638"/>
    </location>
</feature>
<evidence type="ECO:0000256" key="5">
    <source>
        <dbReference type="ARBA" id="ARBA00038359"/>
    </source>
</evidence>
<feature type="transmembrane region" description="Helical" evidence="6">
    <location>
        <begin position="685"/>
        <end position="706"/>
    </location>
</feature>
<dbReference type="PANTHER" id="PTHR33048">
    <property type="entry name" value="PTH11-LIKE INTEGRAL MEMBRANE PROTEIN (AFU_ORTHOLOGUE AFUA_5G11245)"/>
    <property type="match status" value="1"/>
</dbReference>
<evidence type="ECO:0000256" key="4">
    <source>
        <dbReference type="ARBA" id="ARBA00023136"/>
    </source>
</evidence>
<dbReference type="PANTHER" id="PTHR33048:SF123">
    <property type="entry name" value="INTEGRAL MEMBRANE PROTEIN"/>
    <property type="match status" value="1"/>
</dbReference>
<organism evidence="9 10">
    <name type="scientific">Ascobolus immersus RN42</name>
    <dbReference type="NCBI Taxonomy" id="1160509"/>
    <lineage>
        <taxon>Eukaryota</taxon>
        <taxon>Fungi</taxon>
        <taxon>Dikarya</taxon>
        <taxon>Ascomycota</taxon>
        <taxon>Pezizomycotina</taxon>
        <taxon>Pezizomycetes</taxon>
        <taxon>Pezizales</taxon>
        <taxon>Ascobolaceae</taxon>
        <taxon>Ascobolus</taxon>
    </lineage>
</organism>
<keyword evidence="3 6" id="KW-1133">Transmembrane helix</keyword>
<dbReference type="EMBL" id="ML119654">
    <property type="protein sequence ID" value="RPA85292.1"/>
    <property type="molecule type" value="Genomic_DNA"/>
</dbReference>
<keyword evidence="6" id="KW-0732">Signal</keyword>
<dbReference type="InterPro" id="IPR007292">
    <property type="entry name" value="Nuclear_fusion_Kar5"/>
</dbReference>
<feature type="transmembrane region" description="Helical" evidence="6">
    <location>
        <begin position="712"/>
        <end position="731"/>
    </location>
</feature>
<evidence type="ECO:0000259" key="8">
    <source>
        <dbReference type="Pfam" id="PF20684"/>
    </source>
</evidence>
<name>A0A3N4IGM1_ASCIM</name>
<feature type="transmembrane region" description="Helical" evidence="6">
    <location>
        <begin position="177"/>
        <end position="199"/>
    </location>
</feature>
<comment type="function">
    <text evidence="6">Required for nuclear membrane fusion during karyogamy.</text>
</comment>
<dbReference type="GO" id="GO:0031965">
    <property type="term" value="C:nuclear membrane"/>
    <property type="evidence" value="ECO:0007669"/>
    <property type="project" value="UniProtKB-SubCell"/>
</dbReference>
<accession>A0A3N4IGM1</accession>
<keyword evidence="6" id="KW-0539">Nucleus</keyword>
<evidence type="ECO:0000256" key="7">
    <source>
        <dbReference type="SAM" id="Coils"/>
    </source>
</evidence>
<dbReference type="InterPro" id="IPR049326">
    <property type="entry name" value="Rhodopsin_dom_fungi"/>
</dbReference>
<evidence type="ECO:0000256" key="3">
    <source>
        <dbReference type="ARBA" id="ARBA00022989"/>
    </source>
</evidence>
<dbReference type="GO" id="GO:0048288">
    <property type="term" value="P:nuclear membrane fusion involved in karyogamy"/>
    <property type="evidence" value="ECO:0007669"/>
    <property type="project" value="UniProtKB-UniRule"/>
</dbReference>
<feature type="transmembrane region" description="Helical" evidence="6">
    <location>
        <begin position="130"/>
        <end position="157"/>
    </location>
</feature>
<comment type="subcellular location">
    <subcellularLocation>
        <location evidence="6">Endoplasmic reticulum membrane</location>
    </subcellularLocation>
    <subcellularLocation>
        <location evidence="6">Nucleus membrane</location>
    </subcellularLocation>
    <subcellularLocation>
        <location evidence="1">Membrane</location>
        <topology evidence="1">Multi-pass membrane protein</topology>
    </subcellularLocation>
</comment>
<evidence type="ECO:0000256" key="1">
    <source>
        <dbReference type="ARBA" id="ARBA00004141"/>
    </source>
</evidence>
<keyword evidence="7" id="KW-0175">Coiled coil</keyword>
<comment type="caution">
    <text evidence="6">Lacks conserved residue(s) required for the propagation of feature annotation.</text>
</comment>
<keyword evidence="6" id="KW-0256">Endoplasmic reticulum</keyword>
<evidence type="ECO:0000313" key="10">
    <source>
        <dbReference type="Proteomes" id="UP000275078"/>
    </source>
</evidence>
<keyword evidence="6" id="KW-0415">Karyogamy</keyword>
<dbReference type="Proteomes" id="UP000275078">
    <property type="component" value="Unassembled WGS sequence"/>
</dbReference>
<dbReference type="Pfam" id="PF20684">
    <property type="entry name" value="Fung_rhodopsin"/>
    <property type="match status" value="1"/>
</dbReference>
<feature type="transmembrane region" description="Helical" evidence="6">
    <location>
        <begin position="20"/>
        <end position="40"/>
    </location>
</feature>
<proteinExistence type="inferred from homology"/>
<reference evidence="9 10" key="1">
    <citation type="journal article" date="2018" name="Nat. Ecol. Evol.">
        <title>Pezizomycetes genomes reveal the molecular basis of ectomycorrhizal truffle lifestyle.</title>
        <authorList>
            <person name="Murat C."/>
            <person name="Payen T."/>
            <person name="Noel B."/>
            <person name="Kuo A."/>
            <person name="Morin E."/>
            <person name="Chen J."/>
            <person name="Kohler A."/>
            <person name="Krizsan K."/>
            <person name="Balestrini R."/>
            <person name="Da Silva C."/>
            <person name="Montanini B."/>
            <person name="Hainaut M."/>
            <person name="Levati E."/>
            <person name="Barry K.W."/>
            <person name="Belfiori B."/>
            <person name="Cichocki N."/>
            <person name="Clum A."/>
            <person name="Dockter R.B."/>
            <person name="Fauchery L."/>
            <person name="Guy J."/>
            <person name="Iotti M."/>
            <person name="Le Tacon F."/>
            <person name="Lindquist E.A."/>
            <person name="Lipzen A."/>
            <person name="Malagnac F."/>
            <person name="Mello A."/>
            <person name="Molinier V."/>
            <person name="Miyauchi S."/>
            <person name="Poulain J."/>
            <person name="Riccioni C."/>
            <person name="Rubini A."/>
            <person name="Sitrit Y."/>
            <person name="Splivallo R."/>
            <person name="Traeger S."/>
            <person name="Wang M."/>
            <person name="Zifcakova L."/>
            <person name="Wipf D."/>
            <person name="Zambonelli A."/>
            <person name="Paolocci F."/>
            <person name="Nowrousian M."/>
            <person name="Ottonello S."/>
            <person name="Baldrian P."/>
            <person name="Spatafora J.W."/>
            <person name="Henrissat B."/>
            <person name="Nagy L.G."/>
            <person name="Aury J.M."/>
            <person name="Wincker P."/>
            <person name="Grigoriev I.V."/>
            <person name="Bonfante P."/>
            <person name="Martin F.M."/>
        </authorList>
    </citation>
    <scope>NUCLEOTIDE SEQUENCE [LARGE SCALE GENOMIC DNA]</scope>
    <source>
        <strain evidence="9 10">RN42</strain>
    </source>
</reference>
<gene>
    <name evidence="9" type="ORF">BJ508DRAFT_359027</name>
</gene>
<dbReference type="AlphaFoldDB" id="A0A3N4IGM1"/>
<feature type="transmembrane region" description="Helical" evidence="6">
    <location>
        <begin position="652"/>
        <end position="673"/>
    </location>
</feature>
<dbReference type="GO" id="GO:0005789">
    <property type="term" value="C:endoplasmic reticulum membrane"/>
    <property type="evidence" value="ECO:0007669"/>
    <property type="project" value="UniProtKB-SubCell"/>
</dbReference>
<dbReference type="Pfam" id="PF04163">
    <property type="entry name" value="Tht1"/>
    <property type="match status" value="1"/>
</dbReference>
<dbReference type="OrthoDB" id="5311848at2759"/>
<evidence type="ECO:0000313" key="9">
    <source>
        <dbReference type="EMBL" id="RPA85292.1"/>
    </source>
</evidence>
<dbReference type="InterPro" id="IPR052337">
    <property type="entry name" value="SAT4-like"/>
</dbReference>
<evidence type="ECO:0000256" key="2">
    <source>
        <dbReference type="ARBA" id="ARBA00022692"/>
    </source>
</evidence>
<dbReference type="STRING" id="1160509.A0A3N4IGM1"/>